<name>A0ABX6P2K0_9BURK</name>
<keyword evidence="1" id="KW-0472">Membrane</keyword>
<evidence type="ECO:0000256" key="1">
    <source>
        <dbReference type="SAM" id="Phobius"/>
    </source>
</evidence>
<keyword evidence="2" id="KW-0732">Signal</keyword>
<gene>
    <name evidence="3" type="ORF">HK414_08145</name>
</gene>
<feature type="chain" id="PRO_5045815725" description="DUF4760 domain-containing protein" evidence="2">
    <location>
        <begin position="22"/>
        <end position="280"/>
    </location>
</feature>
<keyword evidence="1" id="KW-1133">Transmembrane helix</keyword>
<evidence type="ECO:0000256" key="2">
    <source>
        <dbReference type="SAM" id="SignalP"/>
    </source>
</evidence>
<proteinExistence type="predicted"/>
<evidence type="ECO:0008006" key="5">
    <source>
        <dbReference type="Google" id="ProtNLM"/>
    </source>
</evidence>
<dbReference type="Proteomes" id="UP000500826">
    <property type="component" value="Chromosome"/>
</dbReference>
<keyword evidence="4" id="KW-1185">Reference proteome</keyword>
<feature type="signal peptide" evidence="2">
    <location>
        <begin position="1"/>
        <end position="21"/>
    </location>
</feature>
<organism evidence="3 4">
    <name type="scientific">Ramlibacter terrae</name>
    <dbReference type="NCBI Taxonomy" id="2732511"/>
    <lineage>
        <taxon>Bacteria</taxon>
        <taxon>Pseudomonadati</taxon>
        <taxon>Pseudomonadota</taxon>
        <taxon>Betaproteobacteria</taxon>
        <taxon>Burkholderiales</taxon>
        <taxon>Comamonadaceae</taxon>
        <taxon>Ramlibacter</taxon>
    </lineage>
</organism>
<dbReference type="EMBL" id="CP053418">
    <property type="protein sequence ID" value="QJW83947.1"/>
    <property type="molecule type" value="Genomic_DNA"/>
</dbReference>
<reference evidence="3 4" key="2">
    <citation type="submission" date="2020-05" db="EMBL/GenBank/DDBJ databases">
        <authorList>
            <person name="Khan S.A."/>
            <person name="Jeon C.O."/>
            <person name="Chun B.H."/>
        </authorList>
    </citation>
    <scope>NUCLEOTIDE SEQUENCE [LARGE SCALE GENOMIC DNA]</scope>
    <source>
        <strain evidence="3 4">H242</strain>
    </source>
</reference>
<evidence type="ECO:0000313" key="3">
    <source>
        <dbReference type="EMBL" id="QJW83947.1"/>
    </source>
</evidence>
<sequence length="280" mass="30371">MTFMLAQVAVLPLTPSSSASAAVSASSVASGSKTVMPVAENVSVADLASIVKPFTADALANGFATLVGALLGAMLAYLLQRRFQRSLEFKSDMVSAHRLMFVLLQQINTIVLIQRDYVFGELGNPGRFISIPATPPLDMRKNVLELPELAFLLGTTEGRSILHDFYLAQENYIEALNQWNLRSALHLEKIQPVLAASGIPNGSLVTDAVVQKAFGAYLYGSIVNSTNNTIESLRRAFEQLAAVKAKTRPYLVKRFGTNDFTDFDFPDTYGLSERSGTEGA</sequence>
<evidence type="ECO:0000313" key="4">
    <source>
        <dbReference type="Proteomes" id="UP000500826"/>
    </source>
</evidence>
<keyword evidence="1" id="KW-0812">Transmembrane</keyword>
<accession>A0ABX6P2K0</accession>
<protein>
    <recommendedName>
        <fullName evidence="5">DUF4760 domain-containing protein</fullName>
    </recommendedName>
</protein>
<feature type="transmembrane region" description="Helical" evidence="1">
    <location>
        <begin position="58"/>
        <end position="79"/>
    </location>
</feature>
<reference evidence="3 4" key="1">
    <citation type="submission" date="2020-05" db="EMBL/GenBank/DDBJ databases">
        <title>Ramlibacter rhizophilus sp. nov., isolated from rhizosphere soil of national flower Mugunghwa from South Korea.</title>
        <authorList>
            <person name="Zheng-Fei Y."/>
            <person name="Huan T."/>
        </authorList>
    </citation>
    <scope>NUCLEOTIDE SEQUENCE [LARGE SCALE GENOMIC DNA]</scope>
    <source>
        <strain evidence="3 4">H242</strain>
    </source>
</reference>